<dbReference type="AlphaFoldDB" id="A0A1T5HT98"/>
<sequence>MYFVRCKCISFFVYFTNIAWCCFNRIFKSVEKKTDKTIGFDYMTGVDLAYVIV</sequence>
<dbReference type="STRING" id="889453.SAMN03080601_03178"/>
<name>A0A1T5HT98_9BACT</name>
<organism evidence="1 2">
    <name type="scientific">Alkalitalea saponilacus</name>
    <dbReference type="NCBI Taxonomy" id="889453"/>
    <lineage>
        <taxon>Bacteria</taxon>
        <taxon>Pseudomonadati</taxon>
        <taxon>Bacteroidota</taxon>
        <taxon>Bacteroidia</taxon>
        <taxon>Marinilabiliales</taxon>
        <taxon>Marinilabiliaceae</taxon>
        <taxon>Alkalitalea</taxon>
    </lineage>
</organism>
<dbReference type="EMBL" id="FUYV01000023">
    <property type="protein sequence ID" value="SKC23893.1"/>
    <property type="molecule type" value="Genomic_DNA"/>
</dbReference>
<gene>
    <name evidence="1" type="ORF">SAMN03080601_03178</name>
</gene>
<accession>A0A1T5HT98</accession>
<evidence type="ECO:0000313" key="2">
    <source>
        <dbReference type="Proteomes" id="UP000191055"/>
    </source>
</evidence>
<proteinExistence type="predicted"/>
<evidence type="ECO:0000313" key="1">
    <source>
        <dbReference type="EMBL" id="SKC23893.1"/>
    </source>
</evidence>
<protein>
    <submittedName>
        <fullName evidence="1">Uncharacterized protein</fullName>
    </submittedName>
</protein>
<reference evidence="2" key="1">
    <citation type="submission" date="2017-02" db="EMBL/GenBank/DDBJ databases">
        <authorList>
            <person name="Varghese N."/>
            <person name="Submissions S."/>
        </authorList>
    </citation>
    <scope>NUCLEOTIDE SEQUENCE [LARGE SCALE GENOMIC DNA]</scope>
    <source>
        <strain evidence="2">DSM 24412</strain>
    </source>
</reference>
<keyword evidence="2" id="KW-1185">Reference proteome</keyword>
<dbReference type="Proteomes" id="UP000191055">
    <property type="component" value="Unassembled WGS sequence"/>
</dbReference>